<evidence type="ECO:0000256" key="3">
    <source>
        <dbReference type="ARBA" id="ARBA00022651"/>
    </source>
</evidence>
<keyword evidence="3" id="KW-0119">Carbohydrate metabolism</keyword>
<evidence type="ECO:0000256" key="5">
    <source>
        <dbReference type="ARBA" id="ARBA00022729"/>
    </source>
</evidence>
<evidence type="ECO:0000256" key="4">
    <source>
        <dbReference type="ARBA" id="ARBA00022723"/>
    </source>
</evidence>
<name>A0A8H7CK58_9AGAR</name>
<evidence type="ECO:0000256" key="9">
    <source>
        <dbReference type="ARBA" id="ARBA00034075"/>
    </source>
</evidence>
<keyword evidence="4" id="KW-0479">Metal-binding</keyword>
<keyword evidence="2" id="KW-0719">Serine esterase</keyword>
<evidence type="ECO:0000256" key="10">
    <source>
        <dbReference type="RuleBase" id="RU361238"/>
    </source>
</evidence>
<dbReference type="Proteomes" id="UP000623467">
    <property type="component" value="Unassembled WGS sequence"/>
</dbReference>
<keyword evidence="7" id="KW-0106">Calcium</keyword>
<keyword evidence="3" id="KW-0624">Polysaccharide degradation</keyword>
<evidence type="ECO:0000313" key="12">
    <source>
        <dbReference type="Proteomes" id="UP000623467"/>
    </source>
</evidence>
<keyword evidence="8" id="KW-1015">Disulfide bond</keyword>
<accession>A0A8H7CK58</accession>
<dbReference type="PANTHER" id="PTHR33938">
    <property type="entry name" value="FERULOYL ESTERASE B-RELATED"/>
    <property type="match status" value="1"/>
</dbReference>
<keyword evidence="12" id="KW-1185">Reference proteome</keyword>
<evidence type="ECO:0000256" key="1">
    <source>
        <dbReference type="ARBA" id="ARBA00006249"/>
    </source>
</evidence>
<dbReference type="GO" id="GO:0045493">
    <property type="term" value="P:xylan catabolic process"/>
    <property type="evidence" value="ECO:0007669"/>
    <property type="project" value="UniProtKB-KW"/>
</dbReference>
<evidence type="ECO:0000313" key="11">
    <source>
        <dbReference type="EMBL" id="KAF7340540.1"/>
    </source>
</evidence>
<evidence type="ECO:0000256" key="6">
    <source>
        <dbReference type="ARBA" id="ARBA00022801"/>
    </source>
</evidence>
<feature type="chain" id="PRO_5034970445" description="Carboxylic ester hydrolase" evidence="10">
    <location>
        <begin position="32"/>
        <end position="567"/>
    </location>
</feature>
<keyword evidence="6 10" id="KW-0378">Hydrolase</keyword>
<keyword evidence="5 10" id="KW-0732">Signal</keyword>
<comment type="caution">
    <text evidence="11">The sequence shown here is derived from an EMBL/GenBank/DDBJ whole genome shotgun (WGS) entry which is preliminary data.</text>
</comment>
<dbReference type="SUPFAM" id="SSF53474">
    <property type="entry name" value="alpha/beta-Hydrolases"/>
    <property type="match status" value="1"/>
</dbReference>
<comment type="similarity">
    <text evidence="1 10">Belongs to the tannase family.</text>
</comment>
<evidence type="ECO:0000256" key="2">
    <source>
        <dbReference type="ARBA" id="ARBA00022487"/>
    </source>
</evidence>
<proteinExistence type="inferred from homology"/>
<sequence length="567" mass="61011">MATKMVITMMVYHPLLLAITILSLLHSFACAVNQSSKCLALKDDLNLENTTILDVAYIASPMNVSTAGSCQSSALVSAAPLCRVYLVINTTATSAVRAEAWLPDTWYGRFIGLGNGGLSGCTLFLVLLFYGIEYADLDYTTSLHFAAIASDNGHDGESGLPFLNQPEIINDFAFRAIHAEAVVGKQLVQAYYGHSASKSYFSGCSTGGRQATQAALRFPADFDGILAGAPATDFNHLGGWIGILGHYIGATNPDSVVNTSASFIPPELWNAVSAEILRQCDALDGVLDGIITEPDDCDFQIDSIRCEANATAGCASAAQADALQKIYTPLLDGSGRLIYPRYTPGAEADVDAAIVFGGTFSSLTADWERYAVLNVTEHDFCEFQRARCRVASRHQSWWGGNVRRRLVCIPLAGWQVYFVSRSKRSCVSHILPSLPVSLSSRFVFSFYPLISSTNSKRVYDLIAQTLDLAPAPATGPDGMDAFYRLFLVPGMGHCGGGLGPTLFGQGVFSGTNSVNDSAHNVLLALVEWVEDEVEPAVIVGSGDGEERAFCRYPIRSVWNGTVFVCEE</sequence>
<dbReference type="EMBL" id="JACAZH010000030">
    <property type="protein sequence ID" value="KAF7340540.1"/>
    <property type="molecule type" value="Genomic_DNA"/>
</dbReference>
<gene>
    <name evidence="11" type="ORF">MSAN_02125500</name>
</gene>
<protein>
    <recommendedName>
        <fullName evidence="10">Carboxylic ester hydrolase</fullName>
        <ecNumber evidence="10">3.1.1.-</ecNumber>
    </recommendedName>
</protein>
<dbReference type="OrthoDB" id="3039123at2759"/>
<dbReference type="GO" id="GO:0046872">
    <property type="term" value="F:metal ion binding"/>
    <property type="evidence" value="ECO:0007669"/>
    <property type="project" value="UniProtKB-KW"/>
</dbReference>
<keyword evidence="3" id="KW-0858">Xylan degradation</keyword>
<evidence type="ECO:0000256" key="8">
    <source>
        <dbReference type="ARBA" id="ARBA00023157"/>
    </source>
</evidence>
<dbReference type="InterPro" id="IPR011118">
    <property type="entry name" value="Tannase/feruloyl_esterase"/>
</dbReference>
<dbReference type="GO" id="GO:0030600">
    <property type="term" value="F:feruloyl esterase activity"/>
    <property type="evidence" value="ECO:0007669"/>
    <property type="project" value="UniProtKB-EC"/>
</dbReference>
<reference evidence="11" key="1">
    <citation type="submission" date="2020-05" db="EMBL/GenBank/DDBJ databases">
        <title>Mycena genomes resolve the evolution of fungal bioluminescence.</title>
        <authorList>
            <person name="Tsai I.J."/>
        </authorList>
    </citation>
    <scope>NUCLEOTIDE SEQUENCE</scope>
    <source>
        <strain evidence="11">160909Yilan</strain>
    </source>
</reference>
<feature type="signal peptide" evidence="10">
    <location>
        <begin position="1"/>
        <end position="31"/>
    </location>
</feature>
<dbReference type="Gene3D" id="3.40.50.1820">
    <property type="entry name" value="alpha/beta hydrolase"/>
    <property type="match status" value="1"/>
</dbReference>
<organism evidence="11 12">
    <name type="scientific">Mycena sanguinolenta</name>
    <dbReference type="NCBI Taxonomy" id="230812"/>
    <lineage>
        <taxon>Eukaryota</taxon>
        <taxon>Fungi</taxon>
        <taxon>Dikarya</taxon>
        <taxon>Basidiomycota</taxon>
        <taxon>Agaricomycotina</taxon>
        <taxon>Agaricomycetes</taxon>
        <taxon>Agaricomycetidae</taxon>
        <taxon>Agaricales</taxon>
        <taxon>Marasmiineae</taxon>
        <taxon>Mycenaceae</taxon>
        <taxon>Mycena</taxon>
    </lineage>
</organism>
<dbReference type="PANTHER" id="PTHR33938:SF15">
    <property type="entry name" value="FERULOYL ESTERASE B-RELATED"/>
    <property type="match status" value="1"/>
</dbReference>
<dbReference type="EC" id="3.1.1.-" evidence="10"/>
<evidence type="ECO:0000256" key="7">
    <source>
        <dbReference type="ARBA" id="ARBA00022837"/>
    </source>
</evidence>
<dbReference type="Pfam" id="PF07519">
    <property type="entry name" value="Tannase"/>
    <property type="match status" value="2"/>
</dbReference>
<dbReference type="InterPro" id="IPR029058">
    <property type="entry name" value="AB_hydrolase_fold"/>
</dbReference>
<dbReference type="AlphaFoldDB" id="A0A8H7CK58"/>
<comment type="catalytic activity">
    <reaction evidence="9">
        <text>feruloyl-polysaccharide + H2O = ferulate + polysaccharide.</text>
        <dbReference type="EC" id="3.1.1.73"/>
    </reaction>
</comment>